<evidence type="ECO:0000256" key="2">
    <source>
        <dbReference type="ARBA" id="ARBA00022737"/>
    </source>
</evidence>
<dbReference type="EMBL" id="KV963443">
    <property type="protein sequence ID" value="PIO16260.1"/>
    <property type="molecule type" value="Genomic_DNA"/>
</dbReference>
<gene>
    <name evidence="5" type="ORF">AB205_0200870</name>
</gene>
<dbReference type="PROSITE" id="PS50082">
    <property type="entry name" value="WD_REPEATS_2"/>
    <property type="match status" value="1"/>
</dbReference>
<dbReference type="InterPro" id="IPR036322">
    <property type="entry name" value="WD40_repeat_dom_sf"/>
</dbReference>
<organism evidence="5">
    <name type="scientific">Aquarana catesbeiana</name>
    <name type="common">American bullfrog</name>
    <name type="synonym">Rana catesbeiana</name>
    <dbReference type="NCBI Taxonomy" id="8400"/>
    <lineage>
        <taxon>Eukaryota</taxon>
        <taxon>Metazoa</taxon>
        <taxon>Chordata</taxon>
        <taxon>Craniata</taxon>
        <taxon>Vertebrata</taxon>
        <taxon>Euteleostomi</taxon>
        <taxon>Amphibia</taxon>
        <taxon>Batrachia</taxon>
        <taxon>Anura</taxon>
        <taxon>Neobatrachia</taxon>
        <taxon>Ranoidea</taxon>
        <taxon>Ranidae</taxon>
        <taxon>Aquarana</taxon>
    </lineage>
</organism>
<dbReference type="Gene3D" id="2.130.10.10">
    <property type="entry name" value="YVTN repeat-like/Quinoprotein amine dehydrogenase"/>
    <property type="match status" value="1"/>
</dbReference>
<name>A0A2G9QKW4_AQUCT</name>
<dbReference type="GO" id="GO:0043161">
    <property type="term" value="P:proteasome-mediated ubiquitin-dependent protein catabolic process"/>
    <property type="evidence" value="ECO:0007669"/>
    <property type="project" value="TreeGrafter"/>
</dbReference>
<keyword evidence="1 4" id="KW-0853">WD repeat</keyword>
<dbReference type="PROSITE" id="PS50294">
    <property type="entry name" value="WD_REPEATS_REGION"/>
    <property type="match status" value="1"/>
</dbReference>
<dbReference type="InterPro" id="IPR051350">
    <property type="entry name" value="WD_repeat-ST_regulator"/>
</dbReference>
<protein>
    <recommendedName>
        <fullName evidence="3">WD repeat-containing protein 26</fullName>
    </recommendedName>
</protein>
<reference evidence="5" key="1">
    <citation type="submission" date="2017-08" db="EMBL/GenBank/DDBJ databases">
        <title>Assembly of the North American Bullfrog Genome.</title>
        <authorList>
            <person name="Warren R.L."/>
            <person name="Vandervalk B.P."/>
            <person name="Kucuk E."/>
            <person name="Birol I."/>
            <person name="Helbing C."/>
            <person name="Pandoh P."/>
            <person name="Behsaz B."/>
            <person name="Mohamadi H."/>
            <person name="Chu J."/>
            <person name="Jackman S."/>
            <person name="Hammond S.A."/>
            <person name="Veldhoen N."/>
            <person name="Kirk H."/>
            <person name="Zhao Y."/>
            <person name="Coope R."/>
            <person name="Pleasance S."/>
            <person name="Moore R."/>
            <person name="Holt R."/>
        </authorList>
    </citation>
    <scope>NUCLEOTIDE SEQUENCE</scope>
    <source>
        <strain evidence="5">Bruno</strain>
        <tissue evidence="5">Liver</tissue>
    </source>
</reference>
<dbReference type="SUPFAM" id="SSF50978">
    <property type="entry name" value="WD40 repeat-like"/>
    <property type="match status" value="1"/>
</dbReference>
<keyword evidence="2" id="KW-0677">Repeat</keyword>
<evidence type="ECO:0000313" key="5">
    <source>
        <dbReference type="EMBL" id="PIO16260.1"/>
    </source>
</evidence>
<dbReference type="InterPro" id="IPR001680">
    <property type="entry name" value="WD40_rpt"/>
</dbReference>
<dbReference type="Pfam" id="PF00400">
    <property type="entry name" value="WD40"/>
    <property type="match status" value="2"/>
</dbReference>
<proteinExistence type="predicted"/>
<dbReference type="OrthoDB" id="972532at2759"/>
<evidence type="ECO:0000256" key="3">
    <source>
        <dbReference type="ARBA" id="ARBA00040955"/>
    </source>
</evidence>
<evidence type="ECO:0000256" key="4">
    <source>
        <dbReference type="PROSITE-ProRule" id="PRU00221"/>
    </source>
</evidence>
<dbReference type="PANTHER" id="PTHR22838:SF0">
    <property type="entry name" value="WD REPEAT-CONTAINING PROTEIN 26"/>
    <property type="match status" value="1"/>
</dbReference>
<feature type="non-terminal residue" evidence="5">
    <location>
        <position position="1"/>
    </location>
</feature>
<evidence type="ECO:0000256" key="1">
    <source>
        <dbReference type="ARBA" id="ARBA00022574"/>
    </source>
</evidence>
<dbReference type="PANTHER" id="PTHR22838">
    <property type="entry name" value="WD REPEAT PROTEIN 26-RELATED"/>
    <property type="match status" value="1"/>
</dbReference>
<sequence length="176" mass="19889">QTSKSLFHCQDTHQLKLLKTLEGHAYGVSYLAWSPDDNYLVACGPDDCSELWLWNVQTGELRTKMSQSHEDSLTSVAWNPDGKRFVTGGQRGQFYQCVSDHMYMHSRLYIIEFAMHAHFTLLCFTHFYSSGTFQLCMASIEPFASFLFLANKLRPVSLLQSSTCVGPGSTESQPSQ</sequence>
<feature type="repeat" description="WD" evidence="4">
    <location>
        <begin position="21"/>
        <end position="52"/>
    </location>
</feature>
<dbReference type="GO" id="GO:0034657">
    <property type="term" value="C:GID complex"/>
    <property type="evidence" value="ECO:0007669"/>
    <property type="project" value="TreeGrafter"/>
</dbReference>
<dbReference type="InterPro" id="IPR015943">
    <property type="entry name" value="WD40/YVTN_repeat-like_dom_sf"/>
</dbReference>
<dbReference type="SMART" id="SM00320">
    <property type="entry name" value="WD40"/>
    <property type="match status" value="2"/>
</dbReference>
<dbReference type="AlphaFoldDB" id="A0A2G9QKW4"/>
<accession>A0A2G9QKW4</accession>